<comment type="caution">
    <text evidence="2">The sequence shown here is derived from an EMBL/GenBank/DDBJ whole genome shotgun (WGS) entry which is preliminary data.</text>
</comment>
<dbReference type="GO" id="GO:0005975">
    <property type="term" value="P:carbohydrate metabolic process"/>
    <property type="evidence" value="ECO:0007669"/>
    <property type="project" value="InterPro"/>
</dbReference>
<reference evidence="2" key="1">
    <citation type="journal article" date="2021" name="bioRxiv">
        <title>Whole Genome Assembly and Annotation of Northern Wild Rice, Zizania palustris L., Supports a Whole Genome Duplication in the Zizania Genus.</title>
        <authorList>
            <person name="Haas M."/>
            <person name="Kono T."/>
            <person name="Macchietto M."/>
            <person name="Millas R."/>
            <person name="McGilp L."/>
            <person name="Shao M."/>
            <person name="Duquette J."/>
            <person name="Hirsch C.N."/>
            <person name="Kimball J."/>
        </authorList>
    </citation>
    <scope>NUCLEOTIDE SEQUENCE</scope>
    <source>
        <tissue evidence="2">Fresh leaf tissue</tissue>
    </source>
</reference>
<protein>
    <submittedName>
        <fullName evidence="2">Uncharacterized protein</fullName>
    </submittedName>
</protein>
<dbReference type="Pfam" id="PF00295">
    <property type="entry name" value="Glyco_hydro_28"/>
    <property type="match status" value="1"/>
</dbReference>
<name>A0A8J5VNU3_ZIZPA</name>
<reference evidence="2" key="2">
    <citation type="submission" date="2021-02" db="EMBL/GenBank/DDBJ databases">
        <authorList>
            <person name="Kimball J.A."/>
            <person name="Haas M.W."/>
            <person name="Macchietto M."/>
            <person name="Kono T."/>
            <person name="Duquette J."/>
            <person name="Shao M."/>
        </authorList>
    </citation>
    <scope>NUCLEOTIDE SEQUENCE</scope>
    <source>
        <tissue evidence="2">Fresh leaf tissue</tissue>
    </source>
</reference>
<keyword evidence="3" id="KW-1185">Reference proteome</keyword>
<evidence type="ECO:0000313" key="2">
    <source>
        <dbReference type="EMBL" id="KAG8054393.1"/>
    </source>
</evidence>
<dbReference type="OrthoDB" id="187139at2759"/>
<evidence type="ECO:0000313" key="3">
    <source>
        <dbReference type="Proteomes" id="UP000729402"/>
    </source>
</evidence>
<dbReference type="GO" id="GO:0004650">
    <property type="term" value="F:polygalacturonase activity"/>
    <property type="evidence" value="ECO:0007669"/>
    <property type="project" value="InterPro"/>
</dbReference>
<dbReference type="AlphaFoldDB" id="A0A8J5VNU3"/>
<dbReference type="EMBL" id="JAAALK010000288">
    <property type="protein sequence ID" value="KAG8054393.1"/>
    <property type="molecule type" value="Genomic_DNA"/>
</dbReference>
<gene>
    <name evidence="2" type="ORF">GUJ93_ZPchr0001g31762</name>
</gene>
<accession>A0A8J5VNU3</accession>
<dbReference type="Proteomes" id="UP000729402">
    <property type="component" value="Unassembled WGS sequence"/>
</dbReference>
<dbReference type="InterPro" id="IPR000743">
    <property type="entry name" value="Glyco_hydro_28"/>
</dbReference>
<proteinExistence type="inferred from homology"/>
<keyword evidence="1" id="KW-0326">Glycosidase</keyword>
<sequence>MDLSTPSKAMSRRKPKMVALPMSMATFSIVRCSLLHKFVQIRDYHVKIWAKSVFSNSESLWAKLKIRRLRAGLDSGIKISAVEYVNVRGSSSTPVTVSFDRSNLNLCTGIALRDVSLAYQSALQVATSSCRNPQGTASGVVVPPSCL</sequence>
<keyword evidence="1" id="KW-0378">Hydrolase</keyword>
<organism evidence="2 3">
    <name type="scientific">Zizania palustris</name>
    <name type="common">Northern wild rice</name>
    <dbReference type="NCBI Taxonomy" id="103762"/>
    <lineage>
        <taxon>Eukaryota</taxon>
        <taxon>Viridiplantae</taxon>
        <taxon>Streptophyta</taxon>
        <taxon>Embryophyta</taxon>
        <taxon>Tracheophyta</taxon>
        <taxon>Spermatophyta</taxon>
        <taxon>Magnoliopsida</taxon>
        <taxon>Liliopsida</taxon>
        <taxon>Poales</taxon>
        <taxon>Poaceae</taxon>
        <taxon>BOP clade</taxon>
        <taxon>Oryzoideae</taxon>
        <taxon>Oryzeae</taxon>
        <taxon>Zizaniinae</taxon>
        <taxon>Zizania</taxon>
    </lineage>
</organism>
<evidence type="ECO:0000256" key="1">
    <source>
        <dbReference type="RuleBase" id="RU361169"/>
    </source>
</evidence>
<comment type="similarity">
    <text evidence="1">Belongs to the glycosyl hydrolase 28 family.</text>
</comment>